<evidence type="ECO:0000256" key="4">
    <source>
        <dbReference type="SAM" id="MobiDB-lite"/>
    </source>
</evidence>
<accession>A0A078AJ50</accession>
<evidence type="ECO:0000256" key="2">
    <source>
        <dbReference type="ARBA" id="ARBA00022884"/>
    </source>
</evidence>
<dbReference type="AlphaFoldDB" id="A0A078AJ50"/>
<dbReference type="PROSITE" id="PS50102">
    <property type="entry name" value="RRM"/>
    <property type="match status" value="2"/>
</dbReference>
<dbReference type="InterPro" id="IPR012677">
    <property type="entry name" value="Nucleotide-bd_a/b_plait_sf"/>
</dbReference>
<dbReference type="OrthoDB" id="312987at2759"/>
<gene>
    <name evidence="6" type="primary">Contig13776.g14692</name>
    <name evidence="6" type="ORF">STYLEM_11279</name>
</gene>
<dbReference type="Pfam" id="PF00076">
    <property type="entry name" value="RRM_1"/>
    <property type="match status" value="1"/>
</dbReference>
<dbReference type="SUPFAM" id="SSF54928">
    <property type="entry name" value="RNA-binding domain, RBD"/>
    <property type="match status" value="1"/>
</dbReference>
<feature type="region of interest" description="Disordered" evidence="4">
    <location>
        <begin position="253"/>
        <end position="282"/>
    </location>
</feature>
<sequence>MNILKSQPKDCRTLWVGDVESWMDDNYLSSLFQGLGYGFVEFANPEIARQVLNTLNGSLIPGSNKAFKLNWATHNVNSTPQTISFGLTGSASVPAQTAQQVQEYTIYATELDPYVNDTILFSSFKQRFNSVISAKVILDPVSRSSKCYGFIKFSAYDESQRAIKEMNNKMILTKNVKLRQQQDIKQQFQISSSQLSQSSSDVNTYNYLISQEAHKQILGQDYDNTGYEQMYYNIPAPTMPYFANQINPHATLESFQRGQPSQQQSSYHNQTYQSQPVSANNMRNPKVDYYDGGYYQQHQYYYPPQYGQHQYYDQSGQNQGMMMHPPAFINPPPSLKPKFKRLFTIEETSKLNEEYSKHHAEGTDLLY</sequence>
<dbReference type="GO" id="GO:0003729">
    <property type="term" value="F:mRNA binding"/>
    <property type="evidence" value="ECO:0007669"/>
    <property type="project" value="InterPro"/>
</dbReference>
<feature type="domain" description="RRM" evidence="5">
    <location>
        <begin position="104"/>
        <end position="183"/>
    </location>
</feature>
<protein>
    <submittedName>
        <fullName evidence="6">Nuclear acid binding</fullName>
    </submittedName>
</protein>
<keyword evidence="1" id="KW-0677">Repeat</keyword>
<dbReference type="InParanoid" id="A0A078AJ50"/>
<organism evidence="6 7">
    <name type="scientific">Stylonychia lemnae</name>
    <name type="common">Ciliate</name>
    <dbReference type="NCBI Taxonomy" id="5949"/>
    <lineage>
        <taxon>Eukaryota</taxon>
        <taxon>Sar</taxon>
        <taxon>Alveolata</taxon>
        <taxon>Ciliophora</taxon>
        <taxon>Intramacronucleata</taxon>
        <taxon>Spirotrichea</taxon>
        <taxon>Stichotrichia</taxon>
        <taxon>Sporadotrichida</taxon>
        <taxon>Oxytrichidae</taxon>
        <taxon>Stylonychinae</taxon>
        <taxon>Stylonychia</taxon>
    </lineage>
</organism>
<dbReference type="EMBL" id="CCKQ01010719">
    <property type="protein sequence ID" value="CDW82249.1"/>
    <property type="molecule type" value="Genomic_DNA"/>
</dbReference>
<feature type="domain" description="RRM" evidence="5">
    <location>
        <begin position="12"/>
        <end position="74"/>
    </location>
</feature>
<dbReference type="InterPro" id="IPR035979">
    <property type="entry name" value="RBD_domain_sf"/>
</dbReference>
<dbReference type="FunCoup" id="A0A078AJ50">
    <property type="interactions" value="52"/>
</dbReference>
<dbReference type="SMART" id="SM00360">
    <property type="entry name" value="RRM"/>
    <property type="match status" value="2"/>
</dbReference>
<dbReference type="GO" id="GO:0005829">
    <property type="term" value="C:cytosol"/>
    <property type="evidence" value="ECO:0007669"/>
    <property type="project" value="TreeGrafter"/>
</dbReference>
<dbReference type="Proteomes" id="UP000039865">
    <property type="component" value="Unassembled WGS sequence"/>
</dbReference>
<evidence type="ECO:0000259" key="5">
    <source>
        <dbReference type="PROSITE" id="PS50102"/>
    </source>
</evidence>
<reference evidence="6 7" key="1">
    <citation type="submission" date="2014-06" db="EMBL/GenBank/DDBJ databases">
        <authorList>
            <person name="Swart Estienne"/>
        </authorList>
    </citation>
    <scope>NUCLEOTIDE SEQUENCE [LARGE SCALE GENOMIC DNA]</scope>
    <source>
        <strain evidence="6 7">130c</strain>
    </source>
</reference>
<dbReference type="InterPro" id="IPR050825">
    <property type="entry name" value="RBM42_RBP45_47-like"/>
</dbReference>
<keyword evidence="2 3" id="KW-0694">RNA-binding</keyword>
<evidence type="ECO:0000313" key="7">
    <source>
        <dbReference type="Proteomes" id="UP000039865"/>
    </source>
</evidence>
<evidence type="ECO:0000313" key="6">
    <source>
        <dbReference type="EMBL" id="CDW82249.1"/>
    </source>
</evidence>
<proteinExistence type="predicted"/>
<name>A0A078AJ50_STYLE</name>
<dbReference type="PANTHER" id="PTHR47640:SF10">
    <property type="entry name" value="TRNA SELENOCYSTEINE 1-ASSOCIATED PROTEIN 1-RELATED"/>
    <property type="match status" value="1"/>
</dbReference>
<dbReference type="Gene3D" id="3.30.70.330">
    <property type="match status" value="2"/>
</dbReference>
<dbReference type="PANTHER" id="PTHR47640">
    <property type="entry name" value="TRNA SELENOCYSTEINE 1-ASSOCIATED PROTEIN 1-RELATED-RELATED"/>
    <property type="match status" value="1"/>
</dbReference>
<dbReference type="InterPro" id="IPR000504">
    <property type="entry name" value="RRM_dom"/>
</dbReference>
<keyword evidence="7" id="KW-1185">Reference proteome</keyword>
<evidence type="ECO:0000256" key="3">
    <source>
        <dbReference type="PROSITE-ProRule" id="PRU00176"/>
    </source>
</evidence>
<evidence type="ECO:0000256" key="1">
    <source>
        <dbReference type="ARBA" id="ARBA00022737"/>
    </source>
</evidence>